<proteinExistence type="predicted"/>
<sequence length="289" mass="31480">MTKILSETSISNVGVFALLNLWNFTCVGVVALLYTQIFFGESPQTNKRFRLSVHPSRFIRATVRHVASGVKVLFQSLFVGRSFSSPITTVHRAGWWSLLRCLIFVTQILVIALLLRQLLSLAFLSGTGSDSAYTSGLDVQTTLPTLSAAAKTLSPNAVFFMVNYVIGSVILLLAWTWVSLLRPAANASLPLFHSQGGTGQKGSSRWRQVGVLARLGWLPRILVLATFTGFVIFFNRISASAMEKGVSQSVIFIAANVVFILLLPPVGWALLGLLRGLGKLRGSFSFCKA</sequence>
<comment type="caution">
    <text evidence="2">The sequence shown here is derived from an EMBL/GenBank/DDBJ whole genome shotgun (WGS) entry which is preliminary data.</text>
</comment>
<dbReference type="Proteomes" id="UP000193986">
    <property type="component" value="Unassembled WGS sequence"/>
</dbReference>
<dbReference type="STRING" id="71784.A0A1Y2AS87"/>
<evidence type="ECO:0000313" key="2">
    <source>
        <dbReference type="EMBL" id="ORY25067.1"/>
    </source>
</evidence>
<gene>
    <name evidence="2" type="ORF">BCR39DRAFT_545213</name>
</gene>
<keyword evidence="1" id="KW-0812">Transmembrane</keyword>
<accession>A0A1Y2AS87</accession>
<keyword evidence="1" id="KW-1133">Transmembrane helix</keyword>
<evidence type="ECO:0000313" key="3">
    <source>
        <dbReference type="Proteomes" id="UP000193986"/>
    </source>
</evidence>
<organism evidence="2 3">
    <name type="scientific">Naematelia encephala</name>
    <dbReference type="NCBI Taxonomy" id="71784"/>
    <lineage>
        <taxon>Eukaryota</taxon>
        <taxon>Fungi</taxon>
        <taxon>Dikarya</taxon>
        <taxon>Basidiomycota</taxon>
        <taxon>Agaricomycotina</taxon>
        <taxon>Tremellomycetes</taxon>
        <taxon>Tremellales</taxon>
        <taxon>Naemateliaceae</taxon>
        <taxon>Naematelia</taxon>
    </lineage>
</organism>
<dbReference type="EMBL" id="MCFC01000061">
    <property type="protein sequence ID" value="ORY25067.1"/>
    <property type="molecule type" value="Genomic_DNA"/>
</dbReference>
<name>A0A1Y2AS87_9TREE</name>
<dbReference type="AlphaFoldDB" id="A0A1Y2AS87"/>
<feature type="transmembrane region" description="Helical" evidence="1">
    <location>
        <begin position="20"/>
        <end position="40"/>
    </location>
</feature>
<feature type="transmembrane region" description="Helical" evidence="1">
    <location>
        <begin position="95"/>
        <end position="115"/>
    </location>
</feature>
<feature type="transmembrane region" description="Helical" evidence="1">
    <location>
        <begin position="249"/>
        <end position="271"/>
    </location>
</feature>
<keyword evidence="3" id="KW-1185">Reference proteome</keyword>
<evidence type="ECO:0000256" key="1">
    <source>
        <dbReference type="SAM" id="Phobius"/>
    </source>
</evidence>
<keyword evidence="1" id="KW-0472">Membrane</keyword>
<reference evidence="2 3" key="1">
    <citation type="submission" date="2016-07" db="EMBL/GenBank/DDBJ databases">
        <title>Pervasive Adenine N6-methylation of Active Genes in Fungi.</title>
        <authorList>
            <consortium name="DOE Joint Genome Institute"/>
            <person name="Mondo S.J."/>
            <person name="Dannebaum R.O."/>
            <person name="Kuo R.C."/>
            <person name="Labutti K."/>
            <person name="Haridas S."/>
            <person name="Kuo A."/>
            <person name="Salamov A."/>
            <person name="Ahrendt S.R."/>
            <person name="Lipzen A."/>
            <person name="Sullivan W."/>
            <person name="Andreopoulos W.B."/>
            <person name="Clum A."/>
            <person name="Lindquist E."/>
            <person name="Daum C."/>
            <person name="Ramamoorthy G.K."/>
            <person name="Gryganskyi A."/>
            <person name="Culley D."/>
            <person name="Magnuson J.K."/>
            <person name="James T.Y."/>
            <person name="O'Malley M.A."/>
            <person name="Stajich J.E."/>
            <person name="Spatafora J.W."/>
            <person name="Visel A."/>
            <person name="Grigoriev I.V."/>
        </authorList>
    </citation>
    <scope>NUCLEOTIDE SEQUENCE [LARGE SCALE GENOMIC DNA]</scope>
    <source>
        <strain evidence="2 3">68-887.2</strain>
    </source>
</reference>
<protein>
    <submittedName>
        <fullName evidence="2">Uncharacterized protein</fullName>
    </submittedName>
</protein>
<dbReference type="InParanoid" id="A0A1Y2AS87"/>
<feature type="transmembrane region" description="Helical" evidence="1">
    <location>
        <begin position="217"/>
        <end position="237"/>
    </location>
</feature>
<feature type="transmembrane region" description="Helical" evidence="1">
    <location>
        <begin position="157"/>
        <end position="178"/>
    </location>
</feature>